<dbReference type="EMBL" id="SDMP01000006">
    <property type="protein sequence ID" value="RYR54973.1"/>
    <property type="molecule type" value="Genomic_DNA"/>
</dbReference>
<comment type="caution">
    <text evidence="2">The sequence shown here is derived from an EMBL/GenBank/DDBJ whole genome shotgun (WGS) entry which is preliminary data.</text>
</comment>
<feature type="region of interest" description="Disordered" evidence="1">
    <location>
        <begin position="94"/>
        <end position="140"/>
    </location>
</feature>
<accession>A0A445CVL5</accession>
<dbReference type="Proteomes" id="UP000289738">
    <property type="component" value="Chromosome A06"/>
</dbReference>
<evidence type="ECO:0000313" key="3">
    <source>
        <dbReference type="Proteomes" id="UP000289738"/>
    </source>
</evidence>
<gene>
    <name evidence="2" type="ORF">Ahy_A06g030227</name>
</gene>
<name>A0A445CVL5_ARAHY</name>
<evidence type="ECO:0000313" key="2">
    <source>
        <dbReference type="EMBL" id="RYR54973.1"/>
    </source>
</evidence>
<dbReference type="AlphaFoldDB" id="A0A445CVL5"/>
<organism evidence="2 3">
    <name type="scientific">Arachis hypogaea</name>
    <name type="common">Peanut</name>
    <dbReference type="NCBI Taxonomy" id="3818"/>
    <lineage>
        <taxon>Eukaryota</taxon>
        <taxon>Viridiplantae</taxon>
        <taxon>Streptophyta</taxon>
        <taxon>Embryophyta</taxon>
        <taxon>Tracheophyta</taxon>
        <taxon>Spermatophyta</taxon>
        <taxon>Magnoliopsida</taxon>
        <taxon>eudicotyledons</taxon>
        <taxon>Gunneridae</taxon>
        <taxon>Pentapetalae</taxon>
        <taxon>rosids</taxon>
        <taxon>fabids</taxon>
        <taxon>Fabales</taxon>
        <taxon>Fabaceae</taxon>
        <taxon>Papilionoideae</taxon>
        <taxon>50 kb inversion clade</taxon>
        <taxon>dalbergioids sensu lato</taxon>
        <taxon>Dalbergieae</taxon>
        <taxon>Pterocarpus clade</taxon>
        <taxon>Arachis</taxon>
    </lineage>
</organism>
<feature type="compositionally biased region" description="Basic and acidic residues" evidence="1">
    <location>
        <begin position="111"/>
        <end position="140"/>
    </location>
</feature>
<reference evidence="2 3" key="1">
    <citation type="submission" date="2019-01" db="EMBL/GenBank/DDBJ databases">
        <title>Sequencing of cultivated peanut Arachis hypogaea provides insights into genome evolution and oil improvement.</title>
        <authorList>
            <person name="Chen X."/>
        </authorList>
    </citation>
    <scope>NUCLEOTIDE SEQUENCE [LARGE SCALE GENOMIC DNA]</scope>
    <source>
        <strain evidence="3">cv. Fuhuasheng</strain>
        <tissue evidence="2">Leaves</tissue>
    </source>
</reference>
<proteinExistence type="predicted"/>
<feature type="compositionally biased region" description="Acidic residues" evidence="1">
    <location>
        <begin position="166"/>
        <end position="175"/>
    </location>
</feature>
<evidence type="ECO:0000256" key="1">
    <source>
        <dbReference type="SAM" id="MobiDB-lite"/>
    </source>
</evidence>
<sequence length="212" mass="24814">MAEAEDPKVDGILKRPYLRIRISINITKALPIGFWLDREKMPPLWVFFKYERLPDSYYFNCGILGMKKKTCKNPTAMACWDPTKKKYSLRLGVSQGRPGPTMGGGILKQQGWREKGEEQAREHLSPNRDSGEEQSSEESRIRIERVLQQKIREESVWENQIRREEEMTDAEEQLEEVPKIPNFQEERDTHCDLGAAYKLSSLIKEIRERNNE</sequence>
<feature type="region of interest" description="Disordered" evidence="1">
    <location>
        <begin position="166"/>
        <end position="186"/>
    </location>
</feature>
<protein>
    <submittedName>
        <fullName evidence="2">Uncharacterized protein</fullName>
    </submittedName>
</protein>
<keyword evidence="3" id="KW-1185">Reference proteome</keyword>